<sequence>MKRLFGRDKAKGKPVPGSKDLAAEIAPGAQESYAYVSHPPHNAGRGQSSPLSVDEHWHMVDNDSHTYTVRSAMSGAGYSPSLASTPLLSVPRAVSPVASNPVSPQPMRSPNPRDRDRDPNALKKKGVNGPNAFGAIGILKALDPHPEPPLMPELSEDSLTEASFREEKKERKSFWDRSGLREKEKERGKDRERREEEAHDVLTRMIGYLTASASEDWSLVLEVCERASANEVSAKEAAKALRREFKYAEPAAQLSAARLWAIMLRNSSEIFIWQCTSRKFLDTLEDVITSSRTSPVVRERLLEVLAAAAYASKDSGFRHLWKKVKPADKPDEGIPFDASDAMFQPPPRHHYASHPDQPPQVPPRPPSSGIPHKKISRHHVIPPEEDMRRLFQECKVGRGNAALLSESLTYAKPEDLKSKDIIREFYARCRASQELISAQIPWAFAGAERSRQATGRAEVQHRDLRPSIDSDHPTEESVELTPEEHLLAALLAANEDLMEALRVYDDLERVGLEREIEREAEDRSRKETRIDRSQLRYNEAEDSLYLEPGYPYHGGASSSRSPSPSLSASPSPAPSFVITPMHVSHNQNHPLPALPHHGGSTGGHHQQTAVPAQGSIVSLAPPPPAPMGPRSFTHGSQRSRTPSPEQPAYVARSSLEVRQNGTAHDLNRFLVPDVDPDDERTPKRPSAKALGKRRIIESVEADHHADSDEFYYEHNEDTMRSSEDPLESESDEGHHHPWHQPVNYVYDAAAELTQQRIREGLAAVALVSGVH</sequence>
<gene>
    <name evidence="4" type="ORF">SCP_1003820</name>
</gene>
<feature type="region of interest" description="Disordered" evidence="2">
    <location>
        <begin position="94"/>
        <end position="129"/>
    </location>
</feature>
<feature type="region of interest" description="Disordered" evidence="2">
    <location>
        <begin position="1"/>
        <end position="20"/>
    </location>
</feature>
<evidence type="ECO:0000259" key="3">
    <source>
        <dbReference type="PROSITE" id="PS50179"/>
    </source>
</evidence>
<dbReference type="Gene3D" id="1.20.58.160">
    <property type="match status" value="1"/>
</dbReference>
<keyword evidence="5" id="KW-1185">Reference proteome</keyword>
<feature type="compositionally biased region" description="Pro residues" evidence="2">
    <location>
        <begin position="356"/>
        <end position="368"/>
    </location>
</feature>
<feature type="compositionally biased region" description="Low complexity" evidence="2">
    <location>
        <begin position="556"/>
        <end position="570"/>
    </location>
</feature>
<dbReference type="GO" id="GO:0030479">
    <property type="term" value="C:actin cortical patch"/>
    <property type="evidence" value="ECO:0007669"/>
    <property type="project" value="TreeGrafter"/>
</dbReference>
<feature type="region of interest" description="Disordered" evidence="2">
    <location>
        <begin position="141"/>
        <end position="168"/>
    </location>
</feature>
<feature type="coiled-coil region" evidence="1">
    <location>
        <begin position="490"/>
        <end position="529"/>
    </location>
</feature>
<dbReference type="GO" id="GO:0051666">
    <property type="term" value="P:actin cortical patch localization"/>
    <property type="evidence" value="ECO:0007669"/>
    <property type="project" value="TreeGrafter"/>
</dbReference>
<feature type="region of interest" description="Disordered" evidence="2">
    <location>
        <begin position="331"/>
        <end position="374"/>
    </location>
</feature>
<feature type="compositionally biased region" description="Basic and acidic residues" evidence="2">
    <location>
        <begin position="1"/>
        <end position="11"/>
    </location>
</feature>
<feature type="domain" description="VHS" evidence="3">
    <location>
        <begin position="214"/>
        <end position="305"/>
    </location>
</feature>
<dbReference type="InterPro" id="IPR002014">
    <property type="entry name" value="VHS_dom"/>
</dbReference>
<dbReference type="GO" id="GO:0006897">
    <property type="term" value="P:endocytosis"/>
    <property type="evidence" value="ECO:0007669"/>
    <property type="project" value="InterPro"/>
</dbReference>
<dbReference type="PANTHER" id="PTHR47789:SF2">
    <property type="entry name" value="VHS DOMAIN-CONTAINING PROTEIN"/>
    <property type="match status" value="1"/>
</dbReference>
<feature type="region of interest" description="Disordered" evidence="2">
    <location>
        <begin position="715"/>
        <end position="737"/>
    </location>
</feature>
<feature type="region of interest" description="Disordered" evidence="2">
    <location>
        <begin position="32"/>
        <end position="51"/>
    </location>
</feature>
<dbReference type="PROSITE" id="PS50179">
    <property type="entry name" value="VHS"/>
    <property type="match status" value="1"/>
</dbReference>
<dbReference type="InterPro" id="IPR038425">
    <property type="entry name" value="GAT_sf"/>
</dbReference>
<dbReference type="InterPro" id="IPR045007">
    <property type="entry name" value="LSB5"/>
</dbReference>
<dbReference type="SUPFAM" id="SSF89009">
    <property type="entry name" value="GAT-like domain"/>
    <property type="match status" value="1"/>
</dbReference>
<dbReference type="EMBL" id="BFAD01000010">
    <property type="protein sequence ID" value="GBE87135.1"/>
    <property type="molecule type" value="Genomic_DNA"/>
</dbReference>
<dbReference type="AlphaFoldDB" id="A0A401GY31"/>
<dbReference type="CDD" id="cd16980">
    <property type="entry name" value="VHS_Lsb5"/>
    <property type="match status" value="1"/>
</dbReference>
<feature type="compositionally biased region" description="Basic and acidic residues" evidence="2">
    <location>
        <begin position="458"/>
        <end position="475"/>
    </location>
</feature>
<dbReference type="CDD" id="cd21383">
    <property type="entry name" value="GAT_GGA_Tom1-like"/>
    <property type="match status" value="1"/>
</dbReference>
<name>A0A401GY31_9APHY</name>
<reference evidence="4 5" key="1">
    <citation type="journal article" date="2018" name="Sci. Rep.">
        <title>Genome sequence of the cauliflower mushroom Sparassis crispa (Hanabiratake) and its association with beneficial usage.</title>
        <authorList>
            <person name="Kiyama R."/>
            <person name="Furutani Y."/>
            <person name="Kawaguchi K."/>
            <person name="Nakanishi T."/>
        </authorList>
    </citation>
    <scope>NUCLEOTIDE SEQUENCE [LARGE SCALE GENOMIC DNA]</scope>
</reference>
<organism evidence="4 5">
    <name type="scientific">Sparassis crispa</name>
    <dbReference type="NCBI Taxonomy" id="139825"/>
    <lineage>
        <taxon>Eukaryota</taxon>
        <taxon>Fungi</taxon>
        <taxon>Dikarya</taxon>
        <taxon>Basidiomycota</taxon>
        <taxon>Agaricomycotina</taxon>
        <taxon>Agaricomycetes</taxon>
        <taxon>Polyporales</taxon>
        <taxon>Sparassidaceae</taxon>
        <taxon>Sparassis</taxon>
    </lineage>
</organism>
<keyword evidence="1" id="KW-0175">Coiled coil</keyword>
<dbReference type="GO" id="GO:0007015">
    <property type="term" value="P:actin filament organization"/>
    <property type="evidence" value="ECO:0007669"/>
    <property type="project" value="InterPro"/>
</dbReference>
<dbReference type="Pfam" id="PF00790">
    <property type="entry name" value="VHS"/>
    <property type="match status" value="1"/>
</dbReference>
<protein>
    <recommendedName>
        <fullName evidence="3">VHS domain-containing protein</fullName>
    </recommendedName>
</protein>
<dbReference type="RefSeq" id="XP_027618048.1">
    <property type="nucleotide sequence ID" value="XM_027762247.1"/>
</dbReference>
<dbReference type="GO" id="GO:0043130">
    <property type="term" value="F:ubiquitin binding"/>
    <property type="evidence" value="ECO:0007669"/>
    <property type="project" value="InterPro"/>
</dbReference>
<dbReference type="GO" id="GO:0007034">
    <property type="term" value="P:vacuolar transport"/>
    <property type="evidence" value="ECO:0007669"/>
    <property type="project" value="UniProtKB-ARBA"/>
</dbReference>
<dbReference type="STRING" id="139825.A0A401GY31"/>
<dbReference type="InterPro" id="IPR008942">
    <property type="entry name" value="ENTH_VHS"/>
</dbReference>
<proteinExistence type="predicted"/>
<accession>A0A401GY31</accession>
<evidence type="ECO:0000313" key="5">
    <source>
        <dbReference type="Proteomes" id="UP000287166"/>
    </source>
</evidence>
<evidence type="ECO:0000256" key="2">
    <source>
        <dbReference type="SAM" id="MobiDB-lite"/>
    </source>
</evidence>
<dbReference type="InParanoid" id="A0A401GY31"/>
<dbReference type="GO" id="GO:0035091">
    <property type="term" value="F:phosphatidylinositol binding"/>
    <property type="evidence" value="ECO:0007669"/>
    <property type="project" value="InterPro"/>
</dbReference>
<comment type="caution">
    <text evidence="4">The sequence shown here is derived from an EMBL/GenBank/DDBJ whole genome shotgun (WGS) entry which is preliminary data.</text>
</comment>
<feature type="compositionally biased region" description="Polar residues" evidence="2">
    <location>
        <begin position="633"/>
        <end position="643"/>
    </location>
</feature>
<dbReference type="Gene3D" id="1.25.40.90">
    <property type="match status" value="1"/>
</dbReference>
<feature type="region of interest" description="Disordered" evidence="2">
    <location>
        <begin position="453"/>
        <end position="478"/>
    </location>
</feature>
<dbReference type="GeneID" id="38784052"/>
<evidence type="ECO:0000313" key="4">
    <source>
        <dbReference type="EMBL" id="GBE87135.1"/>
    </source>
</evidence>
<dbReference type="Proteomes" id="UP000287166">
    <property type="component" value="Unassembled WGS sequence"/>
</dbReference>
<dbReference type="OrthoDB" id="10255964at2759"/>
<feature type="region of interest" description="Disordered" evidence="2">
    <location>
        <begin position="548"/>
        <end position="691"/>
    </location>
</feature>
<evidence type="ECO:0000256" key="1">
    <source>
        <dbReference type="SAM" id="Coils"/>
    </source>
</evidence>
<dbReference type="SMART" id="SM00288">
    <property type="entry name" value="VHS"/>
    <property type="match status" value="1"/>
</dbReference>
<feature type="compositionally biased region" description="Basic and acidic residues" evidence="2">
    <location>
        <begin position="111"/>
        <end position="121"/>
    </location>
</feature>
<dbReference type="PANTHER" id="PTHR47789">
    <property type="entry name" value="LAS SEVENTEEN-BINDING PROTEIN 5"/>
    <property type="match status" value="1"/>
</dbReference>
<dbReference type="SUPFAM" id="SSF48464">
    <property type="entry name" value="ENTH/VHS domain"/>
    <property type="match status" value="1"/>
</dbReference>